<keyword evidence="2" id="KW-1185">Reference proteome</keyword>
<dbReference type="EMBL" id="CM045765">
    <property type="protein sequence ID" value="KAI7999584.1"/>
    <property type="molecule type" value="Genomic_DNA"/>
</dbReference>
<gene>
    <name evidence="1" type="ORF">LOK49_LG09G02356</name>
</gene>
<organism evidence="1 2">
    <name type="scientific">Camellia lanceoleosa</name>
    <dbReference type="NCBI Taxonomy" id="1840588"/>
    <lineage>
        <taxon>Eukaryota</taxon>
        <taxon>Viridiplantae</taxon>
        <taxon>Streptophyta</taxon>
        <taxon>Embryophyta</taxon>
        <taxon>Tracheophyta</taxon>
        <taxon>Spermatophyta</taxon>
        <taxon>Magnoliopsida</taxon>
        <taxon>eudicotyledons</taxon>
        <taxon>Gunneridae</taxon>
        <taxon>Pentapetalae</taxon>
        <taxon>asterids</taxon>
        <taxon>Ericales</taxon>
        <taxon>Theaceae</taxon>
        <taxon>Camellia</taxon>
    </lineage>
</organism>
<proteinExistence type="predicted"/>
<comment type="caution">
    <text evidence="1">The sequence shown here is derived from an EMBL/GenBank/DDBJ whole genome shotgun (WGS) entry which is preliminary data.</text>
</comment>
<dbReference type="Proteomes" id="UP001060215">
    <property type="component" value="Chromosome 8"/>
</dbReference>
<sequence>MMMGTSLQNQMIHFTPLVVLVLSIFSSVSESNQFCEAGIGYGNSECRVSSSSSSKILINGGTVVNAHHQEIADVYVEDGIIATVKPEIKVGDDVTVLDATGKFVMPGGIDPHTNLAMEFMGTETIDDYFGGQAATLAGGTMHIDFVILGALMVNDELLLEGLKKKCKSLGALAMVHAENYFGDAKCTTYGCHTKCPNC</sequence>
<evidence type="ECO:0000313" key="2">
    <source>
        <dbReference type="Proteomes" id="UP001060215"/>
    </source>
</evidence>
<reference evidence="1 2" key="1">
    <citation type="journal article" date="2022" name="Plant J.">
        <title>Chromosome-level genome of Camellia lanceoleosa provides a valuable resource for understanding genome evolution and self-incompatibility.</title>
        <authorList>
            <person name="Gong W."/>
            <person name="Xiao S."/>
            <person name="Wang L."/>
            <person name="Liao Z."/>
            <person name="Chang Y."/>
            <person name="Mo W."/>
            <person name="Hu G."/>
            <person name="Li W."/>
            <person name="Zhao G."/>
            <person name="Zhu H."/>
            <person name="Hu X."/>
            <person name="Ji K."/>
            <person name="Xiang X."/>
            <person name="Song Q."/>
            <person name="Yuan D."/>
            <person name="Jin S."/>
            <person name="Zhang L."/>
        </authorList>
    </citation>
    <scope>NUCLEOTIDE SEQUENCE [LARGE SCALE GENOMIC DNA]</scope>
    <source>
        <strain evidence="1">SQ_2022a</strain>
    </source>
</reference>
<evidence type="ECO:0000313" key="1">
    <source>
        <dbReference type="EMBL" id="KAI7999584.1"/>
    </source>
</evidence>
<name>A0ACC0GFG2_9ERIC</name>
<accession>A0ACC0GFG2</accession>
<protein>
    <submittedName>
        <fullName evidence="1">Dihydropyrimidinase</fullName>
    </submittedName>
</protein>